<protein>
    <submittedName>
        <fullName evidence="6">Aldehyde dehydrogenase</fullName>
    </submittedName>
</protein>
<evidence type="ECO:0000256" key="2">
    <source>
        <dbReference type="ARBA" id="ARBA00023002"/>
    </source>
</evidence>
<comment type="caution">
    <text evidence="6">The sequence shown here is derived from an EMBL/GenBank/DDBJ whole genome shotgun (WGS) entry which is preliminary data.</text>
</comment>
<accession>A0A917CS54</accession>
<dbReference type="Pfam" id="PF00171">
    <property type="entry name" value="Aldedh"/>
    <property type="match status" value="1"/>
</dbReference>
<evidence type="ECO:0000256" key="1">
    <source>
        <dbReference type="ARBA" id="ARBA00009986"/>
    </source>
</evidence>
<dbReference type="FunFam" id="3.40.309.10:FF:000012">
    <property type="entry name" value="Betaine aldehyde dehydrogenase"/>
    <property type="match status" value="1"/>
</dbReference>
<dbReference type="InterPro" id="IPR016161">
    <property type="entry name" value="Ald_DH/histidinol_DH"/>
</dbReference>
<keyword evidence="7" id="KW-1185">Reference proteome</keyword>
<dbReference type="Gene3D" id="3.40.309.10">
    <property type="entry name" value="Aldehyde Dehydrogenase, Chain A, domain 2"/>
    <property type="match status" value="1"/>
</dbReference>
<dbReference type="InterPro" id="IPR016160">
    <property type="entry name" value="Ald_DH_CS_CYS"/>
</dbReference>
<keyword evidence="2 4" id="KW-0560">Oxidoreductase</keyword>
<dbReference type="EMBL" id="BMGR01000003">
    <property type="protein sequence ID" value="GGF94652.1"/>
    <property type="molecule type" value="Genomic_DNA"/>
</dbReference>
<organism evidence="6 7">
    <name type="scientific">Paenibacillus abyssi</name>
    <dbReference type="NCBI Taxonomy" id="1340531"/>
    <lineage>
        <taxon>Bacteria</taxon>
        <taxon>Bacillati</taxon>
        <taxon>Bacillota</taxon>
        <taxon>Bacilli</taxon>
        <taxon>Bacillales</taxon>
        <taxon>Paenibacillaceae</taxon>
        <taxon>Paenibacillus</taxon>
    </lineage>
</organism>
<reference evidence="6" key="2">
    <citation type="submission" date="2020-09" db="EMBL/GenBank/DDBJ databases">
        <authorList>
            <person name="Sun Q."/>
            <person name="Zhou Y."/>
        </authorList>
    </citation>
    <scope>NUCLEOTIDE SEQUENCE</scope>
    <source>
        <strain evidence="6">CGMCC 1.12987</strain>
    </source>
</reference>
<dbReference type="AlphaFoldDB" id="A0A917CS54"/>
<evidence type="ECO:0000256" key="3">
    <source>
        <dbReference type="PROSITE-ProRule" id="PRU10007"/>
    </source>
</evidence>
<reference evidence="6" key="1">
    <citation type="journal article" date="2014" name="Int. J. Syst. Evol. Microbiol.">
        <title>Complete genome sequence of Corynebacterium casei LMG S-19264T (=DSM 44701T), isolated from a smear-ripened cheese.</title>
        <authorList>
            <consortium name="US DOE Joint Genome Institute (JGI-PGF)"/>
            <person name="Walter F."/>
            <person name="Albersmeier A."/>
            <person name="Kalinowski J."/>
            <person name="Ruckert C."/>
        </authorList>
    </citation>
    <scope>NUCLEOTIDE SEQUENCE</scope>
    <source>
        <strain evidence="6">CGMCC 1.12987</strain>
    </source>
</reference>
<gene>
    <name evidence="6" type="ORF">GCM10010916_09960</name>
</gene>
<dbReference type="GO" id="GO:0016620">
    <property type="term" value="F:oxidoreductase activity, acting on the aldehyde or oxo group of donors, NAD or NADP as acceptor"/>
    <property type="evidence" value="ECO:0007669"/>
    <property type="project" value="InterPro"/>
</dbReference>
<feature type="active site" evidence="3">
    <location>
        <position position="254"/>
    </location>
</feature>
<dbReference type="CDD" id="cd07097">
    <property type="entry name" value="ALDH_KGSADH-YcbD"/>
    <property type="match status" value="1"/>
</dbReference>
<feature type="domain" description="Aldehyde dehydrogenase" evidence="5">
    <location>
        <begin position="18"/>
        <end position="484"/>
    </location>
</feature>
<dbReference type="InterPro" id="IPR015590">
    <property type="entry name" value="Aldehyde_DH_dom"/>
</dbReference>
<dbReference type="SUPFAM" id="SSF53720">
    <property type="entry name" value="ALDH-like"/>
    <property type="match status" value="1"/>
</dbReference>
<comment type="similarity">
    <text evidence="1 4">Belongs to the aldehyde dehydrogenase family.</text>
</comment>
<evidence type="ECO:0000256" key="4">
    <source>
        <dbReference type="RuleBase" id="RU003345"/>
    </source>
</evidence>
<dbReference type="InterPro" id="IPR029510">
    <property type="entry name" value="Ald_DH_CS_GLU"/>
</dbReference>
<evidence type="ECO:0000259" key="5">
    <source>
        <dbReference type="Pfam" id="PF00171"/>
    </source>
</evidence>
<dbReference type="RefSeq" id="WP_188529600.1">
    <property type="nucleotide sequence ID" value="NZ_BMGR01000003.1"/>
</dbReference>
<dbReference type="Proteomes" id="UP000644756">
    <property type="component" value="Unassembled WGS sequence"/>
</dbReference>
<proteinExistence type="inferred from homology"/>
<dbReference type="PROSITE" id="PS00687">
    <property type="entry name" value="ALDEHYDE_DEHYDR_GLU"/>
    <property type="match status" value="1"/>
</dbReference>
<dbReference type="PROSITE" id="PS00070">
    <property type="entry name" value="ALDEHYDE_DEHYDR_CYS"/>
    <property type="match status" value="1"/>
</dbReference>
<evidence type="ECO:0000313" key="6">
    <source>
        <dbReference type="EMBL" id="GGF94652.1"/>
    </source>
</evidence>
<dbReference type="InterPro" id="IPR016162">
    <property type="entry name" value="Ald_DH_N"/>
</dbReference>
<sequence length="493" mass="53256">MAVETAVQTFKNLINGEWVESASKETFDSINPANVSEVVARFQASVEEDVVEAIEAAERAFQSWRSVSPSKRSEILYKAADLLEAGLEQYAAELTREEGKTLASSKMEVKRSAQTLRYYASEGLNVSGDTLPSDDPTTFVYTKKEPLGVVTVITPWNFPISIPVRKIAPALATGNTVVFKPASDTPLIAYRLVEALHNAGLPAGVINFVTGSASKTGKPLVSHPAIKAVTFTGSTGAGEKINQSVRLSTRVQLELGGKNPLIVLEDADIDQAAELAIKGGFELTGQACTGTSRVIVMEEAHDRFVEKLIEKTKALSVGSGLSQGVEVGPLANESQLNNVLSYIEIGQQEGAKLVYGGERLSEGDYTNGYYVRPAIFTNVKPKMRIAQEEIFGPVISIIRVNSFQEAMEIANDVEFGLSASICTADPNRAQYFIHNIQSGVVKINRPTTGNALNAPFGGVKMSSTATYRESGRAALDFYLQEKTVYHGTQTIKF</sequence>
<evidence type="ECO:0000313" key="7">
    <source>
        <dbReference type="Proteomes" id="UP000644756"/>
    </source>
</evidence>
<dbReference type="PANTHER" id="PTHR11699">
    <property type="entry name" value="ALDEHYDE DEHYDROGENASE-RELATED"/>
    <property type="match status" value="1"/>
</dbReference>
<dbReference type="FunFam" id="3.40.605.10:FF:000007">
    <property type="entry name" value="NAD/NADP-dependent betaine aldehyde dehydrogenase"/>
    <property type="match status" value="1"/>
</dbReference>
<dbReference type="InterPro" id="IPR016163">
    <property type="entry name" value="Ald_DH_C"/>
</dbReference>
<dbReference type="Gene3D" id="3.40.605.10">
    <property type="entry name" value="Aldehyde Dehydrogenase, Chain A, domain 1"/>
    <property type="match status" value="1"/>
</dbReference>
<name>A0A917CS54_9BACL</name>